<dbReference type="EMBL" id="JBDJPC010000008">
    <property type="protein sequence ID" value="KAL1492335.1"/>
    <property type="molecule type" value="Genomic_DNA"/>
</dbReference>
<gene>
    <name evidence="2" type="ORF">ABEB36_010596</name>
</gene>
<evidence type="ECO:0000313" key="2">
    <source>
        <dbReference type="EMBL" id="KAL1492335.1"/>
    </source>
</evidence>
<reference evidence="2 3" key="1">
    <citation type="submission" date="2024-05" db="EMBL/GenBank/DDBJ databases">
        <title>Genetic variation in Jamaican populations of the coffee berry borer (Hypothenemus hampei).</title>
        <authorList>
            <person name="Errbii M."/>
            <person name="Myrie A."/>
        </authorList>
    </citation>
    <scope>NUCLEOTIDE SEQUENCE [LARGE SCALE GENOMIC DNA]</scope>
    <source>
        <strain evidence="2">JA-Hopewell-2020-01-JO</strain>
        <tissue evidence="2">Whole body</tissue>
    </source>
</reference>
<evidence type="ECO:0000313" key="3">
    <source>
        <dbReference type="Proteomes" id="UP001566132"/>
    </source>
</evidence>
<dbReference type="Proteomes" id="UP001566132">
    <property type="component" value="Unassembled WGS sequence"/>
</dbReference>
<name>A0ABD1ECQ9_HYPHA</name>
<evidence type="ECO:0000256" key="1">
    <source>
        <dbReference type="SAM" id="MobiDB-lite"/>
    </source>
</evidence>
<feature type="compositionally biased region" description="Acidic residues" evidence="1">
    <location>
        <begin position="127"/>
        <end position="146"/>
    </location>
</feature>
<feature type="region of interest" description="Disordered" evidence="1">
    <location>
        <begin position="127"/>
        <end position="148"/>
    </location>
</feature>
<keyword evidence="3" id="KW-1185">Reference proteome</keyword>
<dbReference type="AlphaFoldDB" id="A0ABD1ECQ9"/>
<comment type="caution">
    <text evidence="2">The sequence shown here is derived from an EMBL/GenBank/DDBJ whole genome shotgun (WGS) entry which is preliminary data.</text>
</comment>
<protein>
    <submittedName>
        <fullName evidence="2">Uncharacterized protein</fullName>
    </submittedName>
</protein>
<accession>A0ABD1ECQ9</accession>
<organism evidence="2 3">
    <name type="scientific">Hypothenemus hampei</name>
    <name type="common">Coffee berry borer</name>
    <dbReference type="NCBI Taxonomy" id="57062"/>
    <lineage>
        <taxon>Eukaryota</taxon>
        <taxon>Metazoa</taxon>
        <taxon>Ecdysozoa</taxon>
        <taxon>Arthropoda</taxon>
        <taxon>Hexapoda</taxon>
        <taxon>Insecta</taxon>
        <taxon>Pterygota</taxon>
        <taxon>Neoptera</taxon>
        <taxon>Endopterygota</taxon>
        <taxon>Coleoptera</taxon>
        <taxon>Polyphaga</taxon>
        <taxon>Cucujiformia</taxon>
        <taxon>Curculionidae</taxon>
        <taxon>Scolytinae</taxon>
        <taxon>Hypothenemus</taxon>
    </lineage>
</organism>
<sequence>MYYYRIRIPLKSSINLIQRRCENNIKELIMFLKTYKPTDNDIFRQKVKNFDAPVLPNRGFESTYLLRTVYISKIWNNAHLKLLTTLSTLNCGRSVNEDGIYCFNWLTDQLPPFLGRFINHNGDLNFDNEDKEDDSNENEQDDEEFNDGSMNIKKCMNASCGILLY</sequence>
<proteinExistence type="predicted"/>